<comment type="caution">
    <text evidence="2">The sequence shown here is derived from an EMBL/GenBank/DDBJ whole genome shotgun (WGS) entry which is preliminary data.</text>
</comment>
<keyword evidence="3" id="KW-1185">Reference proteome</keyword>
<reference evidence="2" key="1">
    <citation type="submission" date="2018-07" db="EMBL/GenBank/DDBJ databases">
        <title>Comparative genomics of catfishes provides insights into carnivory and benthic adaptation.</title>
        <authorList>
            <person name="Zhang Y."/>
            <person name="Wang D."/>
            <person name="Peng Z."/>
            <person name="Zheng S."/>
            <person name="Shao F."/>
            <person name="Tao W."/>
        </authorList>
    </citation>
    <scope>NUCLEOTIDE SEQUENCE</scope>
    <source>
        <strain evidence="2">Chongqing</strain>
    </source>
</reference>
<organism evidence="2 3">
    <name type="scientific">Silurus asotus</name>
    <name type="common">Amur catfish</name>
    <name type="synonym">Parasilurus asotus</name>
    <dbReference type="NCBI Taxonomy" id="30991"/>
    <lineage>
        <taxon>Eukaryota</taxon>
        <taxon>Metazoa</taxon>
        <taxon>Chordata</taxon>
        <taxon>Craniata</taxon>
        <taxon>Vertebrata</taxon>
        <taxon>Euteleostomi</taxon>
        <taxon>Actinopterygii</taxon>
        <taxon>Neopterygii</taxon>
        <taxon>Teleostei</taxon>
        <taxon>Ostariophysi</taxon>
        <taxon>Siluriformes</taxon>
        <taxon>Siluridae</taxon>
        <taxon>Silurus</taxon>
    </lineage>
</organism>
<gene>
    <name evidence="2" type="ORF">C0J50_14116</name>
</gene>
<keyword evidence="1" id="KW-1133">Transmembrane helix</keyword>
<protein>
    <submittedName>
        <fullName evidence="2">Uncharacterized protein</fullName>
    </submittedName>
</protein>
<evidence type="ECO:0000256" key="1">
    <source>
        <dbReference type="SAM" id="Phobius"/>
    </source>
</evidence>
<keyword evidence="1" id="KW-0812">Transmembrane</keyword>
<dbReference type="PANTHER" id="PTHR34488:SF1">
    <property type="entry name" value="SI:CH211-245H14.1-RELATED"/>
    <property type="match status" value="1"/>
</dbReference>
<dbReference type="AlphaFoldDB" id="A0AAD5FRP4"/>
<dbReference type="Proteomes" id="UP001205998">
    <property type="component" value="Unassembled WGS sequence"/>
</dbReference>
<dbReference type="EMBL" id="MU551534">
    <property type="protein sequence ID" value="KAI5626126.1"/>
    <property type="molecule type" value="Genomic_DNA"/>
</dbReference>
<proteinExistence type="predicted"/>
<feature type="transmembrane region" description="Helical" evidence="1">
    <location>
        <begin position="133"/>
        <end position="160"/>
    </location>
</feature>
<evidence type="ECO:0000313" key="2">
    <source>
        <dbReference type="EMBL" id="KAI5626126.1"/>
    </source>
</evidence>
<dbReference type="PANTHER" id="PTHR34488">
    <property type="entry name" value="SI:CH211-245H14.1-RELATED"/>
    <property type="match status" value="1"/>
</dbReference>
<evidence type="ECO:0000313" key="3">
    <source>
        <dbReference type="Proteomes" id="UP001205998"/>
    </source>
</evidence>
<name>A0AAD5FRP4_SILAS</name>
<sequence>MDSHQTFLDQLTISNQIREVQSVKDSDVIIAFVSIQSRAGTDISAAMERIPEGKPIILVALHHTLNPDEIVPDSKYCVNRTDVFPIDCIYHEDHKLLRCLRNDDAIRAVKKHLGEDDSFVNKSYRYKPTAVEIAVIILLIVVDIVVGIAVGFSAGIGLGIGASFVSGVVESIVAGEGLCHAVISQTAANAGQCSFNKKCSHIQSKIQECGEYIVKNNNKRAGQQQCKKKSH</sequence>
<accession>A0AAD5FRP4</accession>
<keyword evidence="1" id="KW-0472">Membrane</keyword>